<keyword evidence="8" id="KW-0804">Transcription</keyword>
<dbReference type="NCBIfam" id="TIGR02395">
    <property type="entry name" value="rpoN_sigma"/>
    <property type="match status" value="1"/>
</dbReference>
<dbReference type="PROSITE" id="PS50044">
    <property type="entry name" value="SIGMA54_3"/>
    <property type="match status" value="1"/>
</dbReference>
<protein>
    <submittedName>
        <fullName evidence="11">RNA polymerase factor sigma-54</fullName>
    </submittedName>
</protein>
<evidence type="ECO:0000259" key="10">
    <source>
        <dbReference type="Pfam" id="PF04963"/>
    </source>
</evidence>
<dbReference type="InterPro" id="IPR007046">
    <property type="entry name" value="RNA_pol_sigma_54_core-bd"/>
</dbReference>
<keyword evidence="12" id="KW-1185">Reference proteome</keyword>
<proteinExistence type="inferred from homology"/>
<evidence type="ECO:0000256" key="6">
    <source>
        <dbReference type="ARBA" id="ARBA00023082"/>
    </source>
</evidence>
<evidence type="ECO:0000256" key="8">
    <source>
        <dbReference type="ARBA" id="ARBA00023163"/>
    </source>
</evidence>
<evidence type="ECO:0000256" key="7">
    <source>
        <dbReference type="ARBA" id="ARBA00023125"/>
    </source>
</evidence>
<dbReference type="EMBL" id="SUMG01000018">
    <property type="protein sequence ID" value="NBG89191.1"/>
    <property type="molecule type" value="Genomic_DNA"/>
</dbReference>
<feature type="domain" description="RNA polymerase sigma factor 54 DNA-binding" evidence="9">
    <location>
        <begin position="299"/>
        <end position="456"/>
    </location>
</feature>
<dbReference type="PANTHER" id="PTHR32248">
    <property type="entry name" value="RNA POLYMERASE SIGMA-54 FACTOR"/>
    <property type="match status" value="1"/>
</dbReference>
<keyword evidence="7" id="KW-0238">DNA-binding</keyword>
<accession>A0AA43XMJ0</accession>
<reference evidence="11 12" key="1">
    <citation type="submission" date="2019-04" db="EMBL/GenBank/DDBJ databases">
        <title>Isachenkonia alkalipeptolytica gen. nov. sp. nov. a new anaerobic, alkiliphilic organothrophic bacterium capable to reduce synthesized ferrihydrite isolated from a soda lake.</title>
        <authorList>
            <person name="Toshchakov S.V."/>
            <person name="Zavarzina D.G."/>
            <person name="Zhilina T.N."/>
            <person name="Kostrikina N.A."/>
            <person name="Kublanov I.V."/>
        </authorList>
    </citation>
    <scope>NUCLEOTIDE SEQUENCE [LARGE SCALE GENOMIC DNA]</scope>
    <source>
        <strain evidence="11 12">Z-1701</strain>
    </source>
</reference>
<dbReference type="InterPro" id="IPR000394">
    <property type="entry name" value="RNA_pol_sigma_54"/>
</dbReference>
<organism evidence="11 12">
    <name type="scientific">Isachenkonia alkalipeptolytica</name>
    <dbReference type="NCBI Taxonomy" id="2565777"/>
    <lineage>
        <taxon>Bacteria</taxon>
        <taxon>Bacillati</taxon>
        <taxon>Bacillota</taxon>
        <taxon>Clostridia</taxon>
        <taxon>Eubacteriales</taxon>
        <taxon>Clostridiaceae</taxon>
        <taxon>Isachenkonia</taxon>
    </lineage>
</organism>
<evidence type="ECO:0000256" key="3">
    <source>
        <dbReference type="ARBA" id="ARBA00022679"/>
    </source>
</evidence>
<dbReference type="PROSITE" id="PS00718">
    <property type="entry name" value="SIGMA54_2"/>
    <property type="match status" value="1"/>
</dbReference>
<sequence length="458" mass="53347">MRMGYGLELTQSQKLVMTPQLKQAITVLQLNALELDQYVKDQMVSNPVLEVTEEKEKTLKNEKEQDINWKEYIEDFDNRYYSPNNYNPEQEEFSYENIVSKEATLQEHLLFQLHLTSIEGKYHEIGEFIINNLDENGYLSTGVDIIAKDINEEPHIIEGILKIIQTFDPAGVGARNIKESLLIQLKSKNVEDERVYEVVENYLEMLGSNKYPVIAKKLQTSLNEVKKICEFIRSLEPKPGRQFITNQNKYIVPDVIVRKIQGEYVVVYNDSAVPRLYIREDYRKMVLDDEKLGCKDTKKYLNDKLNAAVWLIKNIEQRKQTIYRVVENIIEKQKDFFEHGKKYLKPLTLKEVAEELEVHESTVSRATNGKYVQTPAGTFELKFFFSSGINISGGEALSSNSIKDYIRELISREDPKKPLSDEKIAKYLREKGMTISRRTVAKYRDDLKILSSSKRKYY</sequence>
<dbReference type="GO" id="GO:0016987">
    <property type="term" value="F:sigma factor activity"/>
    <property type="evidence" value="ECO:0007669"/>
    <property type="project" value="UniProtKB-KW"/>
</dbReference>
<dbReference type="GO" id="GO:0000428">
    <property type="term" value="C:DNA-directed RNA polymerase complex"/>
    <property type="evidence" value="ECO:0007669"/>
    <property type="project" value="UniProtKB-KW"/>
</dbReference>
<keyword evidence="4" id="KW-0548">Nucleotidyltransferase</keyword>
<comment type="similarity">
    <text evidence="1">Belongs to the sigma-54 factor family.</text>
</comment>
<feature type="domain" description="RNA polymerase sigma factor 54 core-binding" evidence="10">
    <location>
        <begin position="95"/>
        <end position="282"/>
    </location>
</feature>
<dbReference type="Gene3D" id="1.10.10.60">
    <property type="entry name" value="Homeodomain-like"/>
    <property type="match status" value="1"/>
</dbReference>
<evidence type="ECO:0000256" key="5">
    <source>
        <dbReference type="ARBA" id="ARBA00023015"/>
    </source>
</evidence>
<evidence type="ECO:0000313" key="11">
    <source>
        <dbReference type="EMBL" id="NBG89191.1"/>
    </source>
</evidence>
<evidence type="ECO:0000256" key="4">
    <source>
        <dbReference type="ARBA" id="ARBA00022695"/>
    </source>
</evidence>
<keyword evidence="2" id="KW-0240">DNA-directed RNA polymerase</keyword>
<keyword evidence="3" id="KW-0808">Transferase</keyword>
<evidence type="ECO:0000256" key="2">
    <source>
        <dbReference type="ARBA" id="ARBA00022478"/>
    </source>
</evidence>
<dbReference type="InterPro" id="IPR038709">
    <property type="entry name" value="RpoN_core-bd_sf"/>
</dbReference>
<keyword evidence="5" id="KW-0805">Transcription regulation</keyword>
<dbReference type="PANTHER" id="PTHR32248:SF4">
    <property type="entry name" value="RNA POLYMERASE SIGMA-54 FACTOR"/>
    <property type="match status" value="1"/>
</dbReference>
<dbReference type="Gene3D" id="1.10.10.1330">
    <property type="entry name" value="RNA polymerase sigma-54 factor, core-binding domain"/>
    <property type="match status" value="1"/>
</dbReference>
<dbReference type="RefSeq" id="WP_160722608.1">
    <property type="nucleotide sequence ID" value="NZ_SUMG01000018.1"/>
</dbReference>
<dbReference type="GO" id="GO:0001216">
    <property type="term" value="F:DNA-binding transcription activator activity"/>
    <property type="evidence" value="ECO:0007669"/>
    <property type="project" value="InterPro"/>
</dbReference>
<dbReference type="GO" id="GO:0006352">
    <property type="term" value="P:DNA-templated transcription initiation"/>
    <property type="evidence" value="ECO:0007669"/>
    <property type="project" value="InterPro"/>
</dbReference>
<comment type="caution">
    <text evidence="11">The sequence shown here is derived from an EMBL/GenBank/DDBJ whole genome shotgun (WGS) entry which is preliminary data.</text>
</comment>
<dbReference type="Pfam" id="PF04552">
    <property type="entry name" value="Sigma54_DBD"/>
    <property type="match status" value="1"/>
</dbReference>
<gene>
    <name evidence="11" type="primary">rpoN</name>
    <name evidence="11" type="ORF">ISALK_11890</name>
</gene>
<dbReference type="GO" id="GO:0003677">
    <property type="term" value="F:DNA binding"/>
    <property type="evidence" value="ECO:0007669"/>
    <property type="project" value="UniProtKB-KW"/>
</dbReference>
<dbReference type="InterPro" id="IPR007634">
    <property type="entry name" value="RNA_pol_sigma_54_DNA-bd"/>
</dbReference>
<evidence type="ECO:0000259" key="9">
    <source>
        <dbReference type="Pfam" id="PF04552"/>
    </source>
</evidence>
<evidence type="ECO:0000256" key="1">
    <source>
        <dbReference type="ARBA" id="ARBA00008798"/>
    </source>
</evidence>
<dbReference type="AlphaFoldDB" id="A0AA43XMJ0"/>
<dbReference type="Proteomes" id="UP000449710">
    <property type="component" value="Unassembled WGS sequence"/>
</dbReference>
<keyword evidence="6" id="KW-0731">Sigma factor</keyword>
<evidence type="ECO:0000313" key="12">
    <source>
        <dbReference type="Proteomes" id="UP000449710"/>
    </source>
</evidence>
<name>A0AA43XMJ0_9CLOT</name>
<dbReference type="Pfam" id="PF04963">
    <property type="entry name" value="Sigma54_CBD"/>
    <property type="match status" value="1"/>
</dbReference>
<dbReference type="PIRSF" id="PIRSF000774">
    <property type="entry name" value="RpoN"/>
    <property type="match status" value="1"/>
</dbReference>
<dbReference type="PRINTS" id="PR00045">
    <property type="entry name" value="SIGMA54FCT"/>
</dbReference>
<dbReference type="GO" id="GO:0016779">
    <property type="term" value="F:nucleotidyltransferase activity"/>
    <property type="evidence" value="ECO:0007669"/>
    <property type="project" value="UniProtKB-KW"/>
</dbReference>
<dbReference type="PROSITE" id="PS00717">
    <property type="entry name" value="SIGMA54_1"/>
    <property type="match status" value="1"/>
</dbReference>
<dbReference type="Pfam" id="PF00309">
    <property type="entry name" value="Sigma54_AID"/>
    <property type="match status" value="1"/>
</dbReference>